<feature type="domain" description="HTH cro/C1-type" evidence="1">
    <location>
        <begin position="7"/>
        <end position="53"/>
    </location>
</feature>
<dbReference type="PROSITE" id="PS50943">
    <property type="entry name" value="HTH_CROC1"/>
    <property type="match status" value="1"/>
</dbReference>
<evidence type="ECO:0000313" key="3">
    <source>
        <dbReference type="Proteomes" id="UP000091897"/>
    </source>
</evidence>
<dbReference type="Pfam" id="PF13560">
    <property type="entry name" value="HTH_31"/>
    <property type="match status" value="1"/>
</dbReference>
<organism evidence="2 3">
    <name type="scientific">Bordetella bronchialis</name>
    <dbReference type="NCBI Taxonomy" id="463025"/>
    <lineage>
        <taxon>Bacteria</taxon>
        <taxon>Pseudomonadati</taxon>
        <taxon>Pseudomonadota</taxon>
        <taxon>Betaproteobacteria</taxon>
        <taxon>Burkholderiales</taxon>
        <taxon>Alcaligenaceae</taxon>
        <taxon>Bordetella</taxon>
    </lineage>
</organism>
<protein>
    <recommendedName>
        <fullName evidence="1">HTH cro/C1-type domain-containing protein</fullName>
    </recommendedName>
</protein>
<dbReference type="SUPFAM" id="SSF47413">
    <property type="entry name" value="lambda repressor-like DNA-binding domains"/>
    <property type="match status" value="1"/>
</dbReference>
<dbReference type="RefSeq" id="WP_066358546.1">
    <property type="nucleotide sequence ID" value="NZ_CBCSFJ010000005.1"/>
</dbReference>
<dbReference type="InterPro" id="IPR010982">
    <property type="entry name" value="Lambda_DNA-bd_dom_sf"/>
</dbReference>
<accession>A0ABM6CZK2</accession>
<name>A0ABM6CZK2_9BORD</name>
<dbReference type="Proteomes" id="UP000091897">
    <property type="component" value="Chromosome"/>
</dbReference>
<evidence type="ECO:0000313" key="2">
    <source>
        <dbReference type="EMBL" id="ANN69530.1"/>
    </source>
</evidence>
<dbReference type="CDD" id="cd00093">
    <property type="entry name" value="HTH_XRE"/>
    <property type="match status" value="1"/>
</dbReference>
<gene>
    <name evidence="2" type="ORF">BAU06_09245</name>
</gene>
<dbReference type="SMART" id="SM00530">
    <property type="entry name" value="HTH_XRE"/>
    <property type="match status" value="1"/>
</dbReference>
<sequence length="65" mass="6969">MDTATDLIKRLRGAGLSQMEIARRTGIPQPRISRWEGGEAPAGANDALKLAELARQVTASQPQVV</sequence>
<dbReference type="EMBL" id="CP016170">
    <property type="protein sequence ID" value="ANN69530.1"/>
    <property type="molecule type" value="Genomic_DNA"/>
</dbReference>
<proteinExistence type="predicted"/>
<reference evidence="2 3" key="1">
    <citation type="submission" date="2016-06" db="EMBL/GenBank/DDBJ databases">
        <title>Complete genome sequences of Bordetella bronchialis and Bordetella flabilis.</title>
        <authorList>
            <person name="LiPuma J.J."/>
            <person name="Spilker T."/>
        </authorList>
    </citation>
    <scope>NUCLEOTIDE SEQUENCE [LARGE SCALE GENOMIC DNA]</scope>
    <source>
        <strain evidence="2 3">AU3182</strain>
    </source>
</reference>
<evidence type="ECO:0000259" key="1">
    <source>
        <dbReference type="PROSITE" id="PS50943"/>
    </source>
</evidence>
<dbReference type="Gene3D" id="1.10.260.40">
    <property type="entry name" value="lambda repressor-like DNA-binding domains"/>
    <property type="match status" value="1"/>
</dbReference>
<dbReference type="InterPro" id="IPR001387">
    <property type="entry name" value="Cro/C1-type_HTH"/>
</dbReference>
<keyword evidence="3" id="KW-1185">Reference proteome</keyword>